<dbReference type="PANTHER" id="PTHR30250:SF10">
    <property type="entry name" value="LIPOPOLYSACCHARIDE BIOSYNTHESIS PROTEIN WZXC"/>
    <property type="match status" value="1"/>
</dbReference>
<evidence type="ECO:0000256" key="3">
    <source>
        <dbReference type="ARBA" id="ARBA00022475"/>
    </source>
</evidence>
<comment type="caution">
    <text evidence="8">The sequence shown here is derived from an EMBL/GenBank/DDBJ whole genome shotgun (WGS) entry which is preliminary data.</text>
</comment>
<evidence type="ECO:0000256" key="1">
    <source>
        <dbReference type="ARBA" id="ARBA00004651"/>
    </source>
</evidence>
<evidence type="ECO:0000256" key="6">
    <source>
        <dbReference type="ARBA" id="ARBA00023136"/>
    </source>
</evidence>
<keyword evidence="5 7" id="KW-1133">Transmembrane helix</keyword>
<sequence length="498" mass="53473">MTALRSAESEDHSVPGPRPQSTAGGLLWLIGGRFTNLAMSIVSTAILSRFLTPEQFGQLVPVLIVISLSVAVFDGTFGVGIIRSQQLELENVRVALGNCLFVATILVATLLIGSPLIERFFHFRQLSELIAAASLVVLLRAVFAIASAVLQRERRYKEISLASTMAAPFGSLLVAVPLAIAGFGAWSLLIGTISQSLVETAIVAHRARLPWRFSITRAGISELGSMEGYFALNQLLNWAALSSANVVAGHYLSLSQLGFYSRSWRLLDIAVAATSTPLQRVLVPIFAGLQANTDDARIKFEQALAIAVPAFAVAGTLACMHAEAMVRLLLGDQWIATIPLVQVLFSALVARCGYKISESVLVGFGRARSAAIRQFAYFLMLSGGAVIAVRWQALGIAVSTSAAVWLFYLISITQAMTLLGTRWSTVLMIHLRAAMLVTSAVLFHYTVASLASAPGYWLGEVIIGSADAVFIIVVTLLAPPWLVGAMLQTFVRKRGAMR</sequence>
<feature type="transmembrane region" description="Helical" evidence="7">
    <location>
        <begin position="402"/>
        <end position="421"/>
    </location>
</feature>
<gene>
    <name evidence="8" type="ORF">Q4F19_16925</name>
</gene>
<feature type="transmembrane region" description="Helical" evidence="7">
    <location>
        <begin position="334"/>
        <end position="354"/>
    </location>
</feature>
<keyword evidence="3" id="KW-1003">Cell membrane</keyword>
<keyword evidence="6 7" id="KW-0472">Membrane</keyword>
<feature type="transmembrane region" description="Helical" evidence="7">
    <location>
        <begin position="375"/>
        <end position="396"/>
    </location>
</feature>
<feature type="transmembrane region" description="Helical" evidence="7">
    <location>
        <begin position="94"/>
        <end position="117"/>
    </location>
</feature>
<dbReference type="Pfam" id="PF13440">
    <property type="entry name" value="Polysacc_synt_3"/>
    <property type="match status" value="1"/>
</dbReference>
<comment type="subcellular location">
    <subcellularLocation>
        <location evidence="1">Cell membrane</location>
        <topology evidence="1">Multi-pass membrane protein</topology>
    </subcellularLocation>
</comment>
<dbReference type="Proteomes" id="UP001169764">
    <property type="component" value="Unassembled WGS sequence"/>
</dbReference>
<feature type="transmembrane region" description="Helical" evidence="7">
    <location>
        <begin position="303"/>
        <end position="322"/>
    </location>
</feature>
<evidence type="ECO:0000256" key="2">
    <source>
        <dbReference type="ARBA" id="ARBA00007430"/>
    </source>
</evidence>
<feature type="transmembrane region" description="Helical" evidence="7">
    <location>
        <begin position="235"/>
        <end position="254"/>
    </location>
</feature>
<feature type="transmembrane region" description="Helical" evidence="7">
    <location>
        <begin position="26"/>
        <end position="47"/>
    </location>
</feature>
<evidence type="ECO:0000313" key="9">
    <source>
        <dbReference type="Proteomes" id="UP001169764"/>
    </source>
</evidence>
<reference evidence="8" key="1">
    <citation type="submission" date="2023-07" db="EMBL/GenBank/DDBJ databases">
        <authorList>
            <person name="Kim M."/>
        </authorList>
    </citation>
    <scope>NUCLEOTIDE SEQUENCE</scope>
    <source>
        <strain evidence="8">BIUV-7</strain>
    </source>
</reference>
<dbReference type="PANTHER" id="PTHR30250">
    <property type="entry name" value="PST FAMILY PREDICTED COLANIC ACID TRANSPORTER"/>
    <property type="match status" value="1"/>
</dbReference>
<evidence type="ECO:0000256" key="4">
    <source>
        <dbReference type="ARBA" id="ARBA00022692"/>
    </source>
</evidence>
<feature type="transmembrane region" description="Helical" evidence="7">
    <location>
        <begin position="433"/>
        <end position="457"/>
    </location>
</feature>
<protein>
    <submittedName>
        <fullName evidence="8">Oligosaccharide flippase family protein</fullName>
    </submittedName>
</protein>
<evidence type="ECO:0000313" key="8">
    <source>
        <dbReference type="EMBL" id="MDO6416074.1"/>
    </source>
</evidence>
<dbReference type="RefSeq" id="WP_303545016.1">
    <property type="nucleotide sequence ID" value="NZ_JAUOTP010000008.1"/>
</dbReference>
<name>A0ABT8YCM6_9SPHN</name>
<keyword evidence="9" id="KW-1185">Reference proteome</keyword>
<accession>A0ABT8YCM6</accession>
<feature type="transmembrane region" description="Helical" evidence="7">
    <location>
        <begin position="469"/>
        <end position="491"/>
    </location>
</feature>
<organism evidence="8 9">
    <name type="scientific">Sphingomonas natans</name>
    <dbReference type="NCBI Taxonomy" id="3063330"/>
    <lineage>
        <taxon>Bacteria</taxon>
        <taxon>Pseudomonadati</taxon>
        <taxon>Pseudomonadota</taxon>
        <taxon>Alphaproteobacteria</taxon>
        <taxon>Sphingomonadales</taxon>
        <taxon>Sphingomonadaceae</taxon>
        <taxon>Sphingomonas</taxon>
    </lineage>
</organism>
<evidence type="ECO:0000256" key="7">
    <source>
        <dbReference type="SAM" id="Phobius"/>
    </source>
</evidence>
<evidence type="ECO:0000256" key="5">
    <source>
        <dbReference type="ARBA" id="ARBA00022989"/>
    </source>
</evidence>
<feature type="transmembrane region" description="Helical" evidence="7">
    <location>
        <begin position="162"/>
        <end position="189"/>
    </location>
</feature>
<comment type="similarity">
    <text evidence="2">Belongs to the polysaccharide synthase family.</text>
</comment>
<feature type="transmembrane region" description="Helical" evidence="7">
    <location>
        <begin position="129"/>
        <end position="150"/>
    </location>
</feature>
<dbReference type="InterPro" id="IPR050833">
    <property type="entry name" value="Poly_Biosynth_Transport"/>
</dbReference>
<dbReference type="EMBL" id="JAUOTP010000008">
    <property type="protein sequence ID" value="MDO6416074.1"/>
    <property type="molecule type" value="Genomic_DNA"/>
</dbReference>
<feature type="transmembrane region" description="Helical" evidence="7">
    <location>
        <begin position="59"/>
        <end position="82"/>
    </location>
</feature>
<proteinExistence type="inferred from homology"/>
<keyword evidence="4 7" id="KW-0812">Transmembrane</keyword>